<name>A0A1I7I344_9FLAO</name>
<dbReference type="InterPro" id="IPR029787">
    <property type="entry name" value="Nucleotide_cyclase"/>
</dbReference>
<dbReference type="Proteomes" id="UP000199138">
    <property type="component" value="Unassembled WGS sequence"/>
</dbReference>
<dbReference type="Pfam" id="PF10851">
    <property type="entry name" value="DUF2652"/>
    <property type="match status" value="1"/>
</dbReference>
<dbReference type="OrthoDB" id="625021at2"/>
<gene>
    <name evidence="1" type="ORF">SAMN05216480_112122</name>
</gene>
<dbReference type="InterPro" id="IPR020503">
    <property type="entry name" value="Uncharacterised_Rv2561"/>
</dbReference>
<protein>
    <recommendedName>
        <fullName evidence="3">DUF2652 domain-containing protein</fullName>
    </recommendedName>
</protein>
<evidence type="ECO:0000313" key="2">
    <source>
        <dbReference type="Proteomes" id="UP000199138"/>
    </source>
</evidence>
<reference evidence="1 2" key="1">
    <citation type="submission" date="2016-10" db="EMBL/GenBank/DDBJ databases">
        <authorList>
            <person name="de Groot N.N."/>
        </authorList>
    </citation>
    <scope>NUCLEOTIDE SEQUENCE [LARGE SCALE GENOMIC DNA]</scope>
    <source>
        <strain evidence="1 2">CGMCC 1.12333</strain>
    </source>
</reference>
<dbReference type="STRING" id="1224947.SAMN05216480_112122"/>
<dbReference type="AlphaFoldDB" id="A0A1I7I344"/>
<evidence type="ECO:0000313" key="1">
    <source>
        <dbReference type="EMBL" id="SFU67341.1"/>
    </source>
</evidence>
<dbReference type="RefSeq" id="WP_009780798.1">
    <property type="nucleotide sequence ID" value="NZ_FPBK01000012.1"/>
</dbReference>
<organism evidence="1 2">
    <name type="scientific">Pustulibacterium marinum</name>
    <dbReference type="NCBI Taxonomy" id="1224947"/>
    <lineage>
        <taxon>Bacteria</taxon>
        <taxon>Pseudomonadati</taxon>
        <taxon>Bacteroidota</taxon>
        <taxon>Flavobacteriia</taxon>
        <taxon>Flavobacteriales</taxon>
        <taxon>Flavobacteriaceae</taxon>
        <taxon>Pustulibacterium</taxon>
    </lineage>
</organism>
<accession>A0A1I7I344</accession>
<dbReference type="Gene3D" id="3.30.70.1230">
    <property type="entry name" value="Nucleotide cyclase"/>
    <property type="match status" value="1"/>
</dbReference>
<sequence>MEVCHTSNPALILIPDISGFTKYIATSEIRHSQEKIALLLESILENNILNFKVSEIEGDAILFYSYEFPYSATEIINQCQLMFDKFHQRIDEFKRSKCMCESCQNLYNLSLKFVLHFGQLGSVMVKDYCKLFGKDLIIAHRLLKNKISSNEYILFTENFSNQFPLIGTHLDNHTELVNDIFNLEDIGDIGITYFDLKALSLKNRQGTTC</sequence>
<keyword evidence="2" id="KW-1185">Reference proteome</keyword>
<evidence type="ECO:0008006" key="3">
    <source>
        <dbReference type="Google" id="ProtNLM"/>
    </source>
</evidence>
<proteinExistence type="predicted"/>
<dbReference type="EMBL" id="FPBK01000012">
    <property type="protein sequence ID" value="SFU67341.1"/>
    <property type="molecule type" value="Genomic_DNA"/>
</dbReference>